<keyword evidence="3" id="KW-1003">Cell membrane</keyword>
<feature type="domain" description="YetF C-terminal" evidence="8">
    <location>
        <begin position="82"/>
        <end position="214"/>
    </location>
</feature>
<feature type="transmembrane region" description="Helical" evidence="7">
    <location>
        <begin position="7"/>
        <end position="26"/>
    </location>
</feature>
<dbReference type="EMBL" id="FNQE01000007">
    <property type="protein sequence ID" value="SDY78157.1"/>
    <property type="molecule type" value="Genomic_DNA"/>
</dbReference>
<dbReference type="InterPro" id="IPR007353">
    <property type="entry name" value="DUF421"/>
</dbReference>
<dbReference type="Pfam" id="PF20730">
    <property type="entry name" value="YetF_N"/>
    <property type="match status" value="1"/>
</dbReference>
<comment type="subcellular location">
    <subcellularLocation>
        <location evidence="1">Cell membrane</location>
        <topology evidence="1">Multi-pass membrane protein</topology>
    </subcellularLocation>
</comment>
<evidence type="ECO:0000313" key="11">
    <source>
        <dbReference type="Proteomes" id="UP000198625"/>
    </source>
</evidence>
<name>A0A1H3MND5_9FIRM</name>
<dbReference type="OrthoDB" id="9778331at2"/>
<feature type="domain" description="YetF-like N-terminal transmembrane" evidence="9">
    <location>
        <begin position="5"/>
        <end position="79"/>
    </location>
</feature>
<evidence type="ECO:0000256" key="7">
    <source>
        <dbReference type="SAM" id="Phobius"/>
    </source>
</evidence>
<sequence>MKTFIEVVVQTLLAFFSILYLARILGRQQVSQLTFHEYINGITFGSIAAALATDTEQRTWQHLVGLVLFAALTFLVSYITMKSRSISKVLEGEPVLVIQNGKILEKNLRRTRYHMDELNVLLRQSGCFSPDEVQYGLLEINGGLSIIKRGDKRNVTIGDLNLKPSLEAIPTELVIGGQIIYENLSKMKMDGKALLNELKKHGVKRIDEVMYASMDYNRKVYVDKFEDNLSEKIDMSENNKGV</sequence>
<protein>
    <submittedName>
        <fullName evidence="10">Uncharacterized membrane protein YcaP, DUF421 family</fullName>
    </submittedName>
</protein>
<evidence type="ECO:0000256" key="2">
    <source>
        <dbReference type="ARBA" id="ARBA00006448"/>
    </source>
</evidence>
<evidence type="ECO:0000256" key="4">
    <source>
        <dbReference type="ARBA" id="ARBA00022692"/>
    </source>
</evidence>
<accession>A0A1H3MND5</accession>
<keyword evidence="5 7" id="KW-1133">Transmembrane helix</keyword>
<dbReference type="PANTHER" id="PTHR34582">
    <property type="entry name" value="UPF0702 TRANSMEMBRANE PROTEIN YCAP"/>
    <property type="match status" value="1"/>
</dbReference>
<evidence type="ECO:0000256" key="1">
    <source>
        <dbReference type="ARBA" id="ARBA00004651"/>
    </source>
</evidence>
<feature type="transmembrane region" description="Helical" evidence="7">
    <location>
        <begin position="60"/>
        <end position="79"/>
    </location>
</feature>
<dbReference type="Proteomes" id="UP000198625">
    <property type="component" value="Unassembled WGS sequence"/>
</dbReference>
<keyword evidence="6 7" id="KW-0472">Membrane</keyword>
<dbReference type="AlphaFoldDB" id="A0A1H3MND5"/>
<gene>
    <name evidence="10" type="ORF">SAMN05660462_00891</name>
</gene>
<keyword evidence="11" id="KW-1185">Reference proteome</keyword>
<organism evidence="10 11">
    <name type="scientific">Proteiniborus ethanoligenes</name>
    <dbReference type="NCBI Taxonomy" id="415015"/>
    <lineage>
        <taxon>Bacteria</taxon>
        <taxon>Bacillati</taxon>
        <taxon>Bacillota</taxon>
        <taxon>Clostridia</taxon>
        <taxon>Eubacteriales</taxon>
        <taxon>Proteiniborus</taxon>
    </lineage>
</organism>
<dbReference type="RefSeq" id="WP_091727774.1">
    <property type="nucleotide sequence ID" value="NZ_FNQE01000007.1"/>
</dbReference>
<dbReference type="STRING" id="415015.SAMN05660462_00891"/>
<dbReference type="PANTHER" id="PTHR34582:SF7">
    <property type="entry name" value="UPF0702 TRANSMEMBRANE PROTEIN YDFS"/>
    <property type="match status" value="1"/>
</dbReference>
<proteinExistence type="inferred from homology"/>
<keyword evidence="4 7" id="KW-0812">Transmembrane</keyword>
<evidence type="ECO:0000259" key="8">
    <source>
        <dbReference type="Pfam" id="PF04239"/>
    </source>
</evidence>
<dbReference type="InterPro" id="IPR023090">
    <property type="entry name" value="UPF0702_alpha/beta_dom_sf"/>
</dbReference>
<evidence type="ECO:0000313" key="10">
    <source>
        <dbReference type="EMBL" id="SDY78157.1"/>
    </source>
</evidence>
<reference evidence="11" key="1">
    <citation type="submission" date="2016-10" db="EMBL/GenBank/DDBJ databases">
        <authorList>
            <person name="Varghese N."/>
            <person name="Submissions S."/>
        </authorList>
    </citation>
    <scope>NUCLEOTIDE SEQUENCE [LARGE SCALE GENOMIC DNA]</scope>
    <source>
        <strain evidence="11">DSM 21650</strain>
    </source>
</reference>
<evidence type="ECO:0000256" key="5">
    <source>
        <dbReference type="ARBA" id="ARBA00022989"/>
    </source>
</evidence>
<evidence type="ECO:0000256" key="6">
    <source>
        <dbReference type="ARBA" id="ARBA00023136"/>
    </source>
</evidence>
<dbReference type="Gene3D" id="3.30.240.20">
    <property type="entry name" value="bsu07140 like domains"/>
    <property type="match status" value="2"/>
</dbReference>
<dbReference type="Pfam" id="PF04239">
    <property type="entry name" value="DUF421"/>
    <property type="match status" value="1"/>
</dbReference>
<evidence type="ECO:0000259" key="9">
    <source>
        <dbReference type="Pfam" id="PF20730"/>
    </source>
</evidence>
<dbReference type="GO" id="GO:0005886">
    <property type="term" value="C:plasma membrane"/>
    <property type="evidence" value="ECO:0007669"/>
    <property type="project" value="UniProtKB-SubCell"/>
</dbReference>
<comment type="similarity">
    <text evidence="2">Belongs to the UPF0702 family.</text>
</comment>
<dbReference type="InterPro" id="IPR048454">
    <property type="entry name" value="YetF_N"/>
</dbReference>
<evidence type="ECO:0000256" key="3">
    <source>
        <dbReference type="ARBA" id="ARBA00022475"/>
    </source>
</evidence>